<dbReference type="EMBL" id="PGFZ01000022">
    <property type="protein sequence ID" value="POZ49839.1"/>
    <property type="molecule type" value="Genomic_DNA"/>
</dbReference>
<protein>
    <submittedName>
        <fullName evidence="1">Uncharacterized protein</fullName>
    </submittedName>
</protein>
<dbReference type="Proteomes" id="UP000237423">
    <property type="component" value="Unassembled WGS sequence"/>
</dbReference>
<evidence type="ECO:0000313" key="4">
    <source>
        <dbReference type="Proteomes" id="UP000237423"/>
    </source>
</evidence>
<dbReference type="RefSeq" id="WP_088621411.1">
    <property type="nucleotide sequence ID" value="NZ_CP022129.1"/>
</dbReference>
<sequence length="157" mass="18777">MISTEILEPNRHRSYKAIYYRDQNDKVIRHVWVDDDNRIIRDYLYERRKDGQCSCVVLFGPDYITPIGIQEIVYDNLDRRIEAIQYEVCDGKKIPIQKSIFYYEAEAERCYKVVVYSRAEEPVGYVLYTYDDAGVAPVGYYNMKDEPIRKFNLERLF</sequence>
<dbReference type="Proteomes" id="UP000197019">
    <property type="component" value="Chromosome"/>
</dbReference>
<evidence type="ECO:0000313" key="3">
    <source>
        <dbReference type="Proteomes" id="UP000197019"/>
    </source>
</evidence>
<proteinExistence type="predicted"/>
<dbReference type="KEGG" id="mpsy:CEK71_22200"/>
<evidence type="ECO:0000313" key="1">
    <source>
        <dbReference type="EMBL" id="ASF48549.1"/>
    </source>
</evidence>
<name>A0A1Z4C4U7_9GAMM</name>
<accession>A0A1Z4C4U7</accession>
<dbReference type="AlphaFoldDB" id="A0A1Z4C4U7"/>
<dbReference type="EMBL" id="CP022129">
    <property type="protein sequence ID" value="ASF48549.1"/>
    <property type="molecule type" value="Genomic_DNA"/>
</dbReference>
<reference evidence="1 3" key="1">
    <citation type="submission" date="2017-06" db="EMBL/GenBank/DDBJ databases">
        <title>Genome Sequencing of the methanotroph Methylovulum psychrotolerants str. HV10-M2 isolated from a high-altitude environment.</title>
        <authorList>
            <person name="Mateos-Rivera A."/>
        </authorList>
    </citation>
    <scope>NUCLEOTIDE SEQUENCE [LARGE SCALE GENOMIC DNA]</scope>
    <source>
        <strain evidence="1 3">HV10_M2</strain>
    </source>
</reference>
<reference evidence="2 4" key="2">
    <citation type="submission" date="2017-11" db="EMBL/GenBank/DDBJ databases">
        <title>Draft Genome Sequence of Methylobacter psychrotolerans Sph1T, an Obligate Methanotroph from Low-Temperature Environments.</title>
        <authorList>
            <person name="Oshkin I.Y."/>
            <person name="Miroshnikov K."/>
            <person name="Belova S.E."/>
            <person name="Korzhenkov A."/>
            <person name="Toshchakov S.V."/>
            <person name="Dedysh S.N."/>
        </authorList>
    </citation>
    <scope>NUCLEOTIDE SEQUENCE [LARGE SCALE GENOMIC DNA]</scope>
    <source>
        <strain evidence="2 4">Sph1</strain>
    </source>
</reference>
<gene>
    <name evidence="2" type="ORF">AADEFJLK_04399</name>
    <name evidence="1" type="ORF">CEK71_22200</name>
</gene>
<organism evidence="1 3">
    <name type="scientific">Methylovulum psychrotolerans</name>
    <dbReference type="NCBI Taxonomy" id="1704499"/>
    <lineage>
        <taxon>Bacteria</taxon>
        <taxon>Pseudomonadati</taxon>
        <taxon>Pseudomonadota</taxon>
        <taxon>Gammaproteobacteria</taxon>
        <taxon>Methylococcales</taxon>
        <taxon>Methylococcaceae</taxon>
        <taxon>Methylovulum</taxon>
    </lineage>
</organism>
<keyword evidence="3" id="KW-1185">Reference proteome</keyword>
<evidence type="ECO:0000313" key="2">
    <source>
        <dbReference type="EMBL" id="POZ49839.1"/>
    </source>
</evidence>